<feature type="compositionally biased region" description="Basic and acidic residues" evidence="6">
    <location>
        <begin position="1186"/>
        <end position="1211"/>
    </location>
</feature>
<evidence type="ECO:0000256" key="1">
    <source>
        <dbReference type="ARBA" id="ARBA00004141"/>
    </source>
</evidence>
<dbReference type="Proteomes" id="UP000749559">
    <property type="component" value="Unassembled WGS sequence"/>
</dbReference>
<dbReference type="GO" id="GO:0016020">
    <property type="term" value="C:membrane"/>
    <property type="evidence" value="ECO:0007669"/>
    <property type="project" value="UniProtKB-SubCell"/>
</dbReference>
<proteinExistence type="predicted"/>
<feature type="compositionally biased region" description="Polar residues" evidence="6">
    <location>
        <begin position="21"/>
        <end position="43"/>
    </location>
</feature>
<feature type="region of interest" description="Disordered" evidence="6">
    <location>
        <begin position="1959"/>
        <end position="1981"/>
    </location>
</feature>
<dbReference type="PROSITE" id="PS51225">
    <property type="entry name" value="MARVEL"/>
    <property type="match status" value="1"/>
</dbReference>
<feature type="region of interest" description="Disordered" evidence="6">
    <location>
        <begin position="785"/>
        <end position="857"/>
    </location>
</feature>
<dbReference type="EMBL" id="CAIIXF020000003">
    <property type="protein sequence ID" value="CAH1778740.1"/>
    <property type="molecule type" value="Genomic_DNA"/>
</dbReference>
<evidence type="ECO:0000256" key="5">
    <source>
        <dbReference type="PROSITE-ProRule" id="PRU00581"/>
    </source>
</evidence>
<feature type="region of interest" description="Disordered" evidence="6">
    <location>
        <begin position="2073"/>
        <end position="2161"/>
    </location>
</feature>
<evidence type="ECO:0000313" key="9">
    <source>
        <dbReference type="EMBL" id="CAH1778740.1"/>
    </source>
</evidence>
<feature type="compositionally biased region" description="Basic and acidic residues" evidence="6">
    <location>
        <begin position="960"/>
        <end position="980"/>
    </location>
</feature>
<reference evidence="9" key="1">
    <citation type="submission" date="2022-03" db="EMBL/GenBank/DDBJ databases">
        <authorList>
            <person name="Martin C."/>
        </authorList>
    </citation>
    <scope>NUCLEOTIDE SEQUENCE</scope>
</reference>
<feature type="compositionally biased region" description="Low complexity" evidence="6">
    <location>
        <begin position="1040"/>
        <end position="1050"/>
    </location>
</feature>
<feature type="transmembrane region" description="Helical" evidence="7">
    <location>
        <begin position="179"/>
        <end position="203"/>
    </location>
</feature>
<evidence type="ECO:0000256" key="4">
    <source>
        <dbReference type="ARBA" id="ARBA00023136"/>
    </source>
</evidence>
<sequence length="2181" mass="245663">MAKGWNKKKSKEKDKDDPGNEQGNNNHDSTVANNNQQHSNVANKDSKKEDKKKSSKPDNTVLLVDSKYARSKHGIMKVPEVVFDIIAFSICDIATRSFTCEPVIHAVNFFRFVSIASFLTTIPFGLFFLFSLQDRFSAKIPWHIVQIAFPAFWALMYAIASPVLLALHVTKGCGQGQDAYIAAAVFGFLAMIAYIIDAIMVFLDWRKTKKQAALKTSTTNGPNLTPAVIEEGSFEGRVTGPGTSERDLRDTPDVEPYNVHHPQYDNPGYIPDVKVPGADVKMVPIHDNDNEEPTRSKLYVITKDAVLETPSADANMPKVDMHVENEPKQQRGCSQRDTPDFVEPQLKISKGDKEEIEITAPDLRIQTQDDKWKSVPQRKDEKAVKVTRKVSDGGSSIGSIKEYMYSVRGDQDELNKETTPNFQLTTVKPDAAYIVDEPQLRPLKREVKYVEEKREPPNIDSTYEYDMNYTQDDEGPSIQDFIMDKIKDMDFEEKTELSETLSRENSRPSTPILGSPNKEFVIEEIHFEPPSSPSGQDFHTNKFKEQNWRLKSLEIPINDNDDLPLQLPNQQSTIVINGSDTSPVKPMSVERQIPLQTTKNDPQILILEGFDGKPLVVRRDQLDEYPYSLLYAQQYGTPKQPEKQNVEIDRNDEVLEVTDGDMTEFNMPPLSFRRRRYSISSDEDEKKAQKAEGMNKDTSIVLDVTDGDMKEFNKPSLSFRRRSHSISSDEDEKKVPKETKNITIEHESIKIKPSIDTPEEQKIEIKPTVPEVQDMTTPHVKVDTQVGTTKLQASEPENKNKTKKKAGPKRKSQHEKIVDNKYVTDINTRSLSPTRLPVMEPDGRIAQQTYSKGTKTTKVPISIVPKEEVDKAKASEIIVSEERLTIESSKRKDSQSSKESKSSTESTKEVAFEQEISDTKLKPIEIRKNGSDKNPKLEKVVEIKTVSDVNLRSLSPTRQTSRDATTEKRTSDIIYKDDLHLNQYTSGDNADKTERKSQEIEKETRKGEFDVNVTIPSVDLSIGSLSEDPSVTKQPKIPQVEETVTKTTSVTEKDDDAKRKEEKPKKPPKEPQIEKIVETKTVSDINVRSFSPTRQHSREQRNETIQRQRFTKDNFHIDQFSNVNMQSPTKEQRKDSTTSEQSKQSKDNQKDGMATEVMGLQEIEEQSSTFHIEKPQADIQDSVSDTSDREKHEIPKPQKSVTKSDHKEKNSKSKKHKKEKQEEKIVETKTVSDINVRSFSPTRQPSTEVKNETIHQKGVTKDNFHIDQFTTSQSVEQKEKPVKDSTQSKGMKFKTSINITDVDKSLEAPSLKLKTKTPEVPQAEAVTFKTPTVKDLKVKTPKPDVDVKVETKAPQGEEIKFEAPTVKELNLEKPKTDIDVKVKAKVPQTEAVVFDRPTVKDITVRKPKADVDFKLKGKAPQAGGIKFESPTVNEFALDKPKADVDFKLKGKAPQAEGIKFESPTVKEFALDKPKADVDFKLKGKAPQAEGIKFESPTVNEFALDKPKADADFKLKGKAPQVEGIKFESPTVEEFAIDKPKADVDFKLKGKAPQAEGIKFESPTVKEFALDKPKADVDFKLKGKAPQAEGIKFESPTVNEFALDKPKADVDFKLKGKAPQAEGIKFESPTVNEFALDKPKADVDIKLQSPNLPQTEKVGSQSFTVKEVSLEPSASAKSKRVKSKEKQIEKIVETKTVSDVNSRALSPGRQISYHEPREIQKSGSLIEDKRHIDQFTDVASIQPKFERESRRDSFEKRGKNMKKGKTGAYDVTSVDPETEQVQMRHPEKQKIRKENQEEQIKEIKRVSDTKSKSLSPTRGSVQRDPETIIQFTGEKPPAFEQPVTLTKFRITSNEGASTDPVHIRPPIISQPHETITTIGDREKSENKNEKRAPKTSDDSDKKDRKSKKEKRASQTERIIETKTVSDINRRSFSPTRQTRPQDSIEYIKGDTIVRDNHIAQFDTSEGESPRVKGKSNLKAPKSSVKSEIRVNINDKENEGGKFDTAIRPITPTGIASEQLSFGLRPLDSSTTDQPSNTFPSESKDIVMAVPYSDHSDTTRRTFTSETITETINDERRQQTKEVRVLEGESDDVSWNEMPVDVPRSQNAPISYRTEISPGKGEMSSIASDDSSDSATRRYRMETASPTAFLPSSTPPKRLSSGGDEWEVVSYMYGVSTSPSVNL</sequence>
<feature type="compositionally biased region" description="Basic and acidic residues" evidence="6">
    <location>
        <begin position="495"/>
        <end position="506"/>
    </location>
</feature>
<evidence type="ECO:0000256" key="7">
    <source>
        <dbReference type="SAM" id="Phobius"/>
    </source>
</evidence>
<protein>
    <recommendedName>
        <fullName evidence="8">MARVEL domain-containing protein</fullName>
    </recommendedName>
</protein>
<dbReference type="InterPro" id="IPR008253">
    <property type="entry name" value="Marvel"/>
</dbReference>
<evidence type="ECO:0000256" key="6">
    <source>
        <dbReference type="SAM" id="MobiDB-lite"/>
    </source>
</evidence>
<feature type="compositionally biased region" description="Basic and acidic residues" evidence="6">
    <location>
        <begin position="1781"/>
        <end position="1810"/>
    </location>
</feature>
<feature type="compositionally biased region" description="Basic and acidic residues" evidence="6">
    <location>
        <begin position="1711"/>
        <end position="1733"/>
    </location>
</feature>
<keyword evidence="3 7" id="KW-1133">Transmembrane helix</keyword>
<feature type="region of interest" description="Disordered" evidence="6">
    <location>
        <begin position="1"/>
        <end position="57"/>
    </location>
</feature>
<feature type="compositionally biased region" description="Polar residues" evidence="6">
    <location>
        <begin position="1023"/>
        <end position="1033"/>
    </location>
</feature>
<feature type="compositionally biased region" description="Basic and acidic residues" evidence="6">
    <location>
        <begin position="1051"/>
        <end position="1078"/>
    </location>
</feature>
<evidence type="ECO:0000313" key="10">
    <source>
        <dbReference type="Proteomes" id="UP000749559"/>
    </source>
</evidence>
<evidence type="ECO:0000256" key="2">
    <source>
        <dbReference type="ARBA" id="ARBA00022692"/>
    </source>
</evidence>
<feature type="compositionally biased region" description="Polar residues" evidence="6">
    <location>
        <begin position="1080"/>
        <end position="1094"/>
    </location>
</feature>
<feature type="compositionally biased region" description="Basic and acidic residues" evidence="6">
    <location>
        <begin position="1910"/>
        <end position="1919"/>
    </location>
</feature>
<feature type="compositionally biased region" description="Basic and acidic residues" evidence="6">
    <location>
        <begin position="1743"/>
        <end position="1757"/>
    </location>
</feature>
<feature type="compositionally biased region" description="Basic and acidic residues" evidence="6">
    <location>
        <begin position="2073"/>
        <end position="2085"/>
    </location>
</feature>
<organism evidence="9 10">
    <name type="scientific">Owenia fusiformis</name>
    <name type="common">Polychaete worm</name>
    <dbReference type="NCBI Taxonomy" id="6347"/>
    <lineage>
        <taxon>Eukaryota</taxon>
        <taxon>Metazoa</taxon>
        <taxon>Spiralia</taxon>
        <taxon>Lophotrochozoa</taxon>
        <taxon>Annelida</taxon>
        <taxon>Polychaeta</taxon>
        <taxon>Sedentaria</taxon>
        <taxon>Canalipalpata</taxon>
        <taxon>Sabellida</taxon>
        <taxon>Oweniida</taxon>
        <taxon>Oweniidae</taxon>
        <taxon>Owenia</taxon>
    </lineage>
</organism>
<feature type="compositionally biased region" description="Basic residues" evidence="6">
    <location>
        <begin position="801"/>
        <end position="813"/>
    </location>
</feature>
<gene>
    <name evidence="9" type="ORF">OFUS_LOCUS5613</name>
</gene>
<feature type="compositionally biased region" description="Basic and acidic residues" evidence="6">
    <location>
        <begin position="1130"/>
        <end position="1150"/>
    </location>
</feature>
<keyword evidence="4 5" id="KW-0472">Membrane</keyword>
<feature type="compositionally biased region" description="Basic and acidic residues" evidence="6">
    <location>
        <begin position="1249"/>
        <end position="1265"/>
    </location>
</feature>
<feature type="compositionally biased region" description="Polar residues" evidence="6">
    <location>
        <begin position="948"/>
        <end position="959"/>
    </location>
</feature>
<feature type="region of interest" description="Disordered" evidence="6">
    <location>
        <begin position="1697"/>
        <end position="1941"/>
    </location>
</feature>
<feature type="region of interest" description="Disordered" evidence="6">
    <location>
        <begin position="948"/>
        <end position="1008"/>
    </location>
</feature>
<keyword evidence="10" id="KW-1185">Reference proteome</keyword>
<feature type="compositionally biased region" description="Basic and acidic residues" evidence="6">
    <location>
        <begin position="1096"/>
        <end position="1116"/>
    </location>
</feature>
<feature type="compositionally biased region" description="Basic and acidic residues" evidence="6">
    <location>
        <begin position="44"/>
        <end position="56"/>
    </location>
</feature>
<feature type="transmembrane region" description="Helical" evidence="7">
    <location>
        <begin position="144"/>
        <end position="167"/>
    </location>
</feature>
<feature type="transmembrane region" description="Helical" evidence="7">
    <location>
        <begin position="112"/>
        <end position="132"/>
    </location>
</feature>
<evidence type="ECO:0000259" key="8">
    <source>
        <dbReference type="PROSITE" id="PS51225"/>
    </source>
</evidence>
<dbReference type="InterPro" id="IPR050578">
    <property type="entry name" value="MARVEL-CKLF_proteins"/>
</dbReference>
<feature type="compositionally biased region" description="Basic residues" evidence="6">
    <location>
        <begin position="1"/>
        <end position="10"/>
    </location>
</feature>
<name>A0A8S4NDW9_OWEFU</name>
<feature type="compositionally biased region" description="Basic and acidic residues" evidence="6">
    <location>
        <begin position="1878"/>
        <end position="1902"/>
    </location>
</feature>
<dbReference type="PANTHER" id="PTHR22776:SF49">
    <property type="entry name" value="MARVEL DOMAIN-CONTAINING PROTEIN"/>
    <property type="match status" value="1"/>
</dbReference>
<comment type="subcellular location">
    <subcellularLocation>
        <location evidence="1">Membrane</location>
        <topology evidence="1">Multi-pass membrane protein</topology>
    </subcellularLocation>
</comment>
<feature type="region of interest" description="Disordered" evidence="6">
    <location>
        <begin position="1020"/>
        <end position="1291"/>
    </location>
</feature>
<feature type="compositionally biased region" description="Polar residues" evidence="6">
    <location>
        <begin position="1119"/>
        <end position="1129"/>
    </location>
</feature>
<feature type="compositionally biased region" description="Basic and acidic residues" evidence="6">
    <location>
        <begin position="989"/>
        <end position="1008"/>
    </location>
</feature>
<feature type="compositionally biased region" description="Polar residues" evidence="6">
    <location>
        <begin position="1921"/>
        <end position="1940"/>
    </location>
</feature>
<dbReference type="Pfam" id="PF01284">
    <property type="entry name" value="MARVEL"/>
    <property type="match status" value="1"/>
</dbReference>
<feature type="compositionally biased region" description="Polar residues" evidence="6">
    <location>
        <begin position="846"/>
        <end position="857"/>
    </location>
</feature>
<feature type="region of interest" description="Disordered" evidence="6">
    <location>
        <begin position="879"/>
        <end position="916"/>
    </location>
</feature>
<comment type="caution">
    <text evidence="9">The sequence shown here is derived from an EMBL/GenBank/DDBJ whole genome shotgun (WGS) entry which is preliminary data.</text>
</comment>
<accession>A0A8S4NDW9</accession>
<dbReference type="PANTHER" id="PTHR22776">
    <property type="entry name" value="MARVEL-CONTAINING POTENTIAL LIPID RAFT-ASSOCIATED PROTEIN"/>
    <property type="match status" value="1"/>
</dbReference>
<feature type="region of interest" description="Disordered" evidence="6">
    <location>
        <begin position="495"/>
        <end position="515"/>
    </location>
</feature>
<feature type="compositionally biased region" description="Polar residues" evidence="6">
    <location>
        <begin position="1231"/>
        <end position="1248"/>
    </location>
</feature>
<evidence type="ECO:0000256" key="3">
    <source>
        <dbReference type="ARBA" id="ARBA00022989"/>
    </source>
</evidence>
<feature type="domain" description="MARVEL" evidence="8">
    <location>
        <begin position="68"/>
        <end position="206"/>
    </location>
</feature>
<dbReference type="OrthoDB" id="10028364at2759"/>
<keyword evidence="2 5" id="KW-0812">Transmembrane</keyword>